<reference evidence="1 2" key="1">
    <citation type="submission" date="2021-01" db="EMBL/GenBank/DDBJ databases">
        <title>Genomic Encyclopedia of Type Strains, Phase IV (KMG-IV): sequencing the most valuable type-strain genomes for metagenomic binning, comparative biology and taxonomic classification.</title>
        <authorList>
            <person name="Goeker M."/>
        </authorList>
    </citation>
    <scope>NUCLEOTIDE SEQUENCE [LARGE SCALE GENOMIC DNA]</scope>
    <source>
        <strain evidence="1 2">DSM 105453</strain>
    </source>
</reference>
<organism evidence="1 2">
    <name type="scientific">Siminovitchia thermophila</name>
    <dbReference type="NCBI Taxonomy" id="1245522"/>
    <lineage>
        <taxon>Bacteria</taxon>
        <taxon>Bacillati</taxon>
        <taxon>Bacillota</taxon>
        <taxon>Bacilli</taxon>
        <taxon>Bacillales</taxon>
        <taxon>Bacillaceae</taxon>
        <taxon>Siminovitchia</taxon>
    </lineage>
</organism>
<dbReference type="Gene3D" id="3.40.630.10">
    <property type="entry name" value="Zn peptidases"/>
    <property type="match status" value="1"/>
</dbReference>
<evidence type="ECO:0000313" key="1">
    <source>
        <dbReference type="EMBL" id="MBM7715447.1"/>
    </source>
</evidence>
<comment type="caution">
    <text evidence="1">The sequence shown here is derived from an EMBL/GenBank/DDBJ whole genome shotgun (WGS) entry which is preliminary data.</text>
</comment>
<dbReference type="InterPro" id="IPR017439">
    <property type="entry name" value="Amidohydrolase"/>
</dbReference>
<dbReference type="PANTHER" id="PTHR11014">
    <property type="entry name" value="PEPTIDASE M20 FAMILY MEMBER"/>
    <property type="match status" value="1"/>
</dbReference>
<sequence length="92" mass="10521">MAISLFGEERVQHKPAQMGMEDFAYYVKEVPGSFFWVGGALDDQEKVHPHHHPRFDVDEKAILYIGKLFIGLVLNYLSTKEHASSTDKETIQ</sequence>
<dbReference type="EMBL" id="JAFBFH010000014">
    <property type="protein sequence ID" value="MBM7715447.1"/>
    <property type="molecule type" value="Genomic_DNA"/>
</dbReference>
<dbReference type="InterPro" id="IPR002933">
    <property type="entry name" value="Peptidase_M20"/>
</dbReference>
<dbReference type="SUPFAM" id="SSF53187">
    <property type="entry name" value="Zn-dependent exopeptidases"/>
    <property type="match status" value="1"/>
</dbReference>
<gene>
    <name evidence="1" type="ORF">JOC94_002434</name>
</gene>
<dbReference type="PANTHER" id="PTHR11014:SF63">
    <property type="entry name" value="METALLOPEPTIDASE, PUTATIVE (AFU_ORTHOLOGUE AFUA_6G09600)-RELATED"/>
    <property type="match status" value="1"/>
</dbReference>
<dbReference type="Pfam" id="PF01546">
    <property type="entry name" value="Peptidase_M20"/>
    <property type="match status" value="1"/>
</dbReference>
<dbReference type="Proteomes" id="UP000823485">
    <property type="component" value="Unassembled WGS sequence"/>
</dbReference>
<keyword evidence="2" id="KW-1185">Reference proteome</keyword>
<name>A0ABS2R712_9BACI</name>
<accession>A0ABS2R712</accession>
<protein>
    <submittedName>
        <fullName evidence="1">Metal-dependent amidase/aminoacylase/carboxypeptidase family protein</fullName>
    </submittedName>
</protein>
<evidence type="ECO:0000313" key="2">
    <source>
        <dbReference type="Proteomes" id="UP000823485"/>
    </source>
</evidence>
<proteinExistence type="predicted"/>